<dbReference type="RefSeq" id="WP_069440848.1">
    <property type="nucleotide sequence ID" value="NZ_LPWF01000008.1"/>
</dbReference>
<organism evidence="1 2">
    <name type="scientific">Methyloceanibacter superfactus</name>
    <dbReference type="NCBI Taxonomy" id="1774969"/>
    <lineage>
        <taxon>Bacteria</taxon>
        <taxon>Pseudomonadati</taxon>
        <taxon>Pseudomonadota</taxon>
        <taxon>Alphaproteobacteria</taxon>
        <taxon>Hyphomicrobiales</taxon>
        <taxon>Hyphomicrobiaceae</taxon>
        <taxon>Methyloceanibacter</taxon>
    </lineage>
</organism>
<dbReference type="AlphaFoldDB" id="A0A1E3W6I2"/>
<dbReference type="Proteomes" id="UP000094472">
    <property type="component" value="Unassembled WGS sequence"/>
</dbReference>
<accession>A0A1E3W6I2</accession>
<evidence type="ECO:0000313" key="2">
    <source>
        <dbReference type="Proteomes" id="UP000094472"/>
    </source>
</evidence>
<dbReference type="OrthoDB" id="7159357at2"/>
<reference evidence="1 2" key="1">
    <citation type="journal article" date="2016" name="Environ. Microbiol.">
        <title>New Methyloceanibacter diversity from North Sea sediments includes methanotroph containing solely the soluble methane monooxygenase.</title>
        <authorList>
            <person name="Vekeman B."/>
            <person name="Kerckhof F.M."/>
            <person name="Cremers G."/>
            <person name="de Vos P."/>
            <person name="Vandamme P."/>
            <person name="Boon N."/>
            <person name="Op den Camp H.J."/>
            <person name="Heylen K."/>
        </authorList>
    </citation>
    <scope>NUCLEOTIDE SEQUENCE [LARGE SCALE GENOMIC DNA]</scope>
    <source>
        <strain evidence="1 2">R-67175</strain>
    </source>
</reference>
<comment type="caution">
    <text evidence="1">The sequence shown here is derived from an EMBL/GenBank/DDBJ whole genome shotgun (WGS) entry which is preliminary data.</text>
</comment>
<evidence type="ECO:0000313" key="1">
    <source>
        <dbReference type="EMBL" id="ODS01401.1"/>
    </source>
</evidence>
<name>A0A1E3W6I2_9HYPH</name>
<keyword evidence="2" id="KW-1185">Reference proteome</keyword>
<proteinExistence type="predicted"/>
<evidence type="ECO:0008006" key="3">
    <source>
        <dbReference type="Google" id="ProtNLM"/>
    </source>
</evidence>
<gene>
    <name evidence="1" type="ORF">AUC69_06940</name>
</gene>
<dbReference type="EMBL" id="LPWF01000008">
    <property type="protein sequence ID" value="ODS01401.1"/>
    <property type="molecule type" value="Genomic_DNA"/>
</dbReference>
<protein>
    <recommendedName>
        <fullName evidence="3">DUF3426 domain-containing protein</fullName>
    </recommendedName>
</protein>
<dbReference type="NCBIfam" id="NF038353">
    <property type="entry name" value="FxLYD_dom"/>
    <property type="match status" value="1"/>
</dbReference>
<dbReference type="InterPro" id="IPR047676">
    <property type="entry name" value="FxLYD_dom"/>
</dbReference>
<sequence length="75" mass="8102">MLEVQGNVKNTSGSTMTVPTVVIALRDEKGEEISEWTTEVGTAELSAGEEAPFLRQIPSPPSNVRSLKVRFAKAD</sequence>